<keyword evidence="4 10" id="KW-0479">Metal-binding</keyword>
<evidence type="ECO:0000256" key="8">
    <source>
        <dbReference type="ARBA" id="ARBA00023027"/>
    </source>
</evidence>
<reference evidence="13" key="1">
    <citation type="journal article" date="2021" name="PeerJ">
        <title>Extensive microbial diversity within the chicken gut microbiome revealed by metagenomics and culture.</title>
        <authorList>
            <person name="Gilroy R."/>
            <person name="Ravi A."/>
            <person name="Getino M."/>
            <person name="Pursley I."/>
            <person name="Horton D.L."/>
            <person name="Alikhan N.F."/>
            <person name="Baker D."/>
            <person name="Gharbi K."/>
            <person name="Hall N."/>
            <person name="Watson M."/>
            <person name="Adriaenssens E.M."/>
            <person name="Foster-Nyarko E."/>
            <person name="Jarju S."/>
            <person name="Secka A."/>
            <person name="Antonio M."/>
            <person name="Oren A."/>
            <person name="Chaudhuri R.R."/>
            <person name="La Ragione R."/>
            <person name="Hildebrand F."/>
            <person name="Pallen M.J."/>
        </authorList>
    </citation>
    <scope>NUCLEOTIDE SEQUENCE</scope>
    <source>
        <strain evidence="13">CHK169-4300</strain>
    </source>
</reference>
<evidence type="ECO:0000256" key="4">
    <source>
        <dbReference type="ARBA" id="ARBA00022723"/>
    </source>
</evidence>
<reference evidence="13" key="2">
    <citation type="submission" date="2021-04" db="EMBL/GenBank/DDBJ databases">
        <authorList>
            <person name="Gilroy R."/>
        </authorList>
    </citation>
    <scope>NUCLEOTIDE SEQUENCE</scope>
    <source>
        <strain evidence="13">CHK169-4300</strain>
    </source>
</reference>
<evidence type="ECO:0000259" key="11">
    <source>
        <dbReference type="PROSITE" id="PS50206"/>
    </source>
</evidence>
<keyword evidence="9 10" id="KW-0413">Isomerase</keyword>
<keyword evidence="7 10" id="KW-0630">Potassium</keyword>
<evidence type="ECO:0000256" key="1">
    <source>
        <dbReference type="ARBA" id="ARBA00000013"/>
    </source>
</evidence>
<dbReference type="PROSITE" id="PS51385">
    <property type="entry name" value="YJEF_N"/>
    <property type="match status" value="1"/>
</dbReference>
<dbReference type="GO" id="GO:0000166">
    <property type="term" value="F:nucleotide binding"/>
    <property type="evidence" value="ECO:0007669"/>
    <property type="project" value="UniProtKB-KW"/>
</dbReference>
<evidence type="ECO:0000256" key="3">
    <source>
        <dbReference type="ARBA" id="ARBA00012228"/>
    </source>
</evidence>
<dbReference type="GO" id="GO:0052856">
    <property type="term" value="F:NAD(P)HX epimerase activity"/>
    <property type="evidence" value="ECO:0007669"/>
    <property type="project" value="UniProtKB-UniRule"/>
</dbReference>
<dbReference type="NCBIfam" id="TIGR00197">
    <property type="entry name" value="yjeF_nterm"/>
    <property type="match status" value="1"/>
</dbReference>
<dbReference type="AlphaFoldDB" id="A0A9D2G2A7"/>
<dbReference type="InterPro" id="IPR001763">
    <property type="entry name" value="Rhodanese-like_dom"/>
</dbReference>
<feature type="binding site" evidence="10">
    <location>
        <begin position="126"/>
        <end position="132"/>
    </location>
    <ligand>
        <name>(6S)-NADPHX</name>
        <dbReference type="ChEBI" id="CHEBI:64076"/>
    </ligand>
</feature>
<comment type="function">
    <text evidence="10">Catalyzes the epimerization of the S- and R-forms of NAD(P)HX, a damaged form of NAD(P)H that is a result of enzymatic or heat-dependent hydration. This is a prerequisite for the S-specific NAD(P)H-hydrate dehydratase to allow the repair of both epimers of NAD(P)HX.</text>
</comment>
<feature type="domain" description="Rhodanese" evidence="11">
    <location>
        <begin position="33"/>
        <end position="87"/>
    </location>
</feature>
<keyword evidence="6 10" id="KW-0521">NADP</keyword>
<comment type="caution">
    <text evidence="13">The sequence shown here is derived from an EMBL/GenBank/DDBJ whole genome shotgun (WGS) entry which is preliminary data.</text>
</comment>
<keyword evidence="5 10" id="KW-0547">Nucleotide-binding</keyword>
<dbReference type="Pfam" id="PF03853">
    <property type="entry name" value="YjeF_N"/>
    <property type="match status" value="1"/>
</dbReference>
<dbReference type="SUPFAM" id="SSF64153">
    <property type="entry name" value="YjeF N-terminal domain-like"/>
    <property type="match status" value="1"/>
</dbReference>
<dbReference type="Gene3D" id="3.40.50.10260">
    <property type="entry name" value="YjeF N-terminal domain"/>
    <property type="match status" value="1"/>
</dbReference>
<feature type="binding site" evidence="10">
    <location>
        <position position="122"/>
    </location>
    <ligand>
        <name>K(+)</name>
        <dbReference type="ChEBI" id="CHEBI:29103"/>
    </ligand>
</feature>
<dbReference type="EC" id="5.1.99.6" evidence="3 10"/>
<feature type="binding site" evidence="10">
    <location>
        <position position="58"/>
    </location>
    <ligand>
        <name>K(+)</name>
        <dbReference type="ChEBI" id="CHEBI:29103"/>
    </ligand>
</feature>
<organism evidence="13 14">
    <name type="scientific">Candidatus Atopostipes pullistercoris</name>
    <dbReference type="NCBI Taxonomy" id="2838467"/>
    <lineage>
        <taxon>Bacteria</taxon>
        <taxon>Bacillati</taxon>
        <taxon>Bacillota</taxon>
        <taxon>Bacilli</taxon>
        <taxon>Lactobacillales</taxon>
        <taxon>Carnobacteriaceae</taxon>
        <taxon>Atopostipes</taxon>
    </lineage>
</organism>
<dbReference type="PANTHER" id="PTHR13232:SF10">
    <property type="entry name" value="NAD(P)H-HYDRATE EPIMERASE"/>
    <property type="match status" value="1"/>
</dbReference>
<evidence type="ECO:0000256" key="10">
    <source>
        <dbReference type="HAMAP-Rule" id="MF_01966"/>
    </source>
</evidence>
<gene>
    <name evidence="10" type="primary">nnrE</name>
    <name evidence="13" type="ORF">H9808_08150</name>
</gene>
<evidence type="ECO:0000313" key="13">
    <source>
        <dbReference type="EMBL" id="HIZ71714.1"/>
    </source>
</evidence>
<dbReference type="GO" id="GO:0046872">
    <property type="term" value="F:metal ion binding"/>
    <property type="evidence" value="ECO:0007669"/>
    <property type="project" value="UniProtKB-KW"/>
</dbReference>
<comment type="caution">
    <text evidence="10">Lacks conserved residue(s) required for the propagation of feature annotation.</text>
</comment>
<evidence type="ECO:0000313" key="14">
    <source>
        <dbReference type="Proteomes" id="UP000824106"/>
    </source>
</evidence>
<protein>
    <recommendedName>
        <fullName evidence="3 10">NAD(P)H-hydrate epimerase</fullName>
        <ecNumber evidence="3 10">5.1.99.6</ecNumber>
    </recommendedName>
    <alternativeName>
        <fullName evidence="10">NAD(P)HX epimerase</fullName>
    </alternativeName>
</protein>
<comment type="catalytic activity">
    <reaction evidence="1 10">
        <text>(6R)-NADHX = (6S)-NADHX</text>
        <dbReference type="Rhea" id="RHEA:32215"/>
        <dbReference type="ChEBI" id="CHEBI:64074"/>
        <dbReference type="ChEBI" id="CHEBI:64075"/>
        <dbReference type="EC" id="5.1.99.6"/>
    </reaction>
</comment>
<dbReference type="Proteomes" id="UP000824106">
    <property type="component" value="Unassembled WGS sequence"/>
</dbReference>
<evidence type="ECO:0000256" key="9">
    <source>
        <dbReference type="ARBA" id="ARBA00023235"/>
    </source>
</evidence>
<dbReference type="PROSITE" id="PS50206">
    <property type="entry name" value="RHODANESE_3"/>
    <property type="match status" value="1"/>
</dbReference>
<feature type="binding site" evidence="10">
    <location>
        <position position="156"/>
    </location>
    <ligand>
        <name>(6S)-NADPHX</name>
        <dbReference type="ChEBI" id="CHEBI:64076"/>
    </ligand>
</feature>
<comment type="catalytic activity">
    <reaction evidence="2 10">
        <text>(6R)-NADPHX = (6S)-NADPHX</text>
        <dbReference type="Rhea" id="RHEA:32227"/>
        <dbReference type="ChEBI" id="CHEBI:64076"/>
        <dbReference type="ChEBI" id="CHEBI:64077"/>
        <dbReference type="EC" id="5.1.99.6"/>
    </reaction>
</comment>
<dbReference type="InterPro" id="IPR032976">
    <property type="entry name" value="YJEFN_prot_NAXE-like"/>
</dbReference>
<evidence type="ECO:0000256" key="2">
    <source>
        <dbReference type="ARBA" id="ARBA00000909"/>
    </source>
</evidence>
<feature type="domain" description="YjeF N-terminal" evidence="12">
    <location>
        <begin position="9"/>
        <end position="209"/>
    </location>
</feature>
<proteinExistence type="inferred from homology"/>
<dbReference type="EMBL" id="DXAZ01000133">
    <property type="protein sequence ID" value="HIZ71714.1"/>
    <property type="molecule type" value="Genomic_DNA"/>
</dbReference>
<name>A0A9D2G2A7_9LACT</name>
<evidence type="ECO:0000256" key="6">
    <source>
        <dbReference type="ARBA" id="ARBA00022857"/>
    </source>
</evidence>
<feature type="binding site" evidence="10">
    <location>
        <position position="159"/>
    </location>
    <ligand>
        <name>K(+)</name>
        <dbReference type="ChEBI" id="CHEBI:29103"/>
    </ligand>
</feature>
<evidence type="ECO:0000256" key="7">
    <source>
        <dbReference type="ARBA" id="ARBA00022958"/>
    </source>
</evidence>
<dbReference type="HAMAP" id="MF_01966">
    <property type="entry name" value="NADHX_epimerase"/>
    <property type="match status" value="1"/>
</dbReference>
<evidence type="ECO:0000256" key="5">
    <source>
        <dbReference type="ARBA" id="ARBA00022741"/>
    </source>
</evidence>
<evidence type="ECO:0000259" key="12">
    <source>
        <dbReference type="PROSITE" id="PS51385"/>
    </source>
</evidence>
<comment type="similarity">
    <text evidence="10">Belongs to the NnrE/AIBP family.</text>
</comment>
<dbReference type="PANTHER" id="PTHR13232">
    <property type="entry name" value="NAD(P)H-HYDRATE EPIMERASE"/>
    <property type="match status" value="1"/>
</dbReference>
<keyword evidence="8 10" id="KW-0520">NAD</keyword>
<accession>A0A9D2G2A7</accession>
<comment type="cofactor">
    <cofactor evidence="10">
        <name>K(+)</name>
        <dbReference type="ChEBI" id="CHEBI:29103"/>
    </cofactor>
    <text evidence="10">Binds 1 potassium ion per subunit.</text>
</comment>
<sequence length="209" mass="22779">MKYLKASEMFAYEQEIIENKGVPAIVLMECAARAVVTQMKQTITKSDSILVVCGDGNNGGDGLAVGRILHNEGYKVTILEAGDPKQRTSQNSLQSKIAKNYGTNFVSQIDHVNFKEFTVFVDALFGIGLSRKISGAPLEIIKKINGVKSSRVYAIDVPSGISAEKGVALGIYLQADETITFGFYKKGMEKSELQESFGKITVADIGFFY</sequence>
<dbReference type="InterPro" id="IPR036652">
    <property type="entry name" value="YjeF_N_dom_sf"/>
</dbReference>
<feature type="binding site" evidence="10">
    <location>
        <begin position="57"/>
        <end position="61"/>
    </location>
    <ligand>
        <name>(6S)-NADPHX</name>
        <dbReference type="ChEBI" id="CHEBI:64076"/>
    </ligand>
</feature>
<dbReference type="InterPro" id="IPR004443">
    <property type="entry name" value="YjeF_N_dom"/>
</dbReference>